<comment type="cofactor">
    <cofactor evidence="12">
        <name>Zn(2+)</name>
        <dbReference type="ChEBI" id="CHEBI:29105"/>
    </cofactor>
    <text evidence="12">Binds 2 zinc ions per subunit.</text>
</comment>
<evidence type="ECO:0000256" key="1">
    <source>
        <dbReference type="ARBA" id="ARBA00022515"/>
    </source>
</evidence>
<dbReference type="InterPro" id="IPR042115">
    <property type="entry name" value="PriA_3primeBD_sf"/>
</dbReference>
<dbReference type="InterPro" id="IPR041236">
    <property type="entry name" value="PriA_C"/>
</dbReference>
<dbReference type="GO" id="GO:0005524">
    <property type="term" value="F:ATP binding"/>
    <property type="evidence" value="ECO:0007669"/>
    <property type="project" value="UniProtKB-UniRule"/>
</dbReference>
<dbReference type="Pfam" id="PF00271">
    <property type="entry name" value="Helicase_C"/>
    <property type="match status" value="1"/>
</dbReference>
<dbReference type="GO" id="GO:0006310">
    <property type="term" value="P:DNA recombination"/>
    <property type="evidence" value="ECO:0007669"/>
    <property type="project" value="InterPro"/>
</dbReference>
<comment type="catalytic activity">
    <reaction evidence="11 12">
        <text>ATP + H2O = ADP + phosphate + H(+)</text>
        <dbReference type="Rhea" id="RHEA:13065"/>
        <dbReference type="ChEBI" id="CHEBI:15377"/>
        <dbReference type="ChEBI" id="CHEBI:15378"/>
        <dbReference type="ChEBI" id="CHEBI:30616"/>
        <dbReference type="ChEBI" id="CHEBI:43474"/>
        <dbReference type="ChEBI" id="CHEBI:456216"/>
        <dbReference type="EC" id="5.6.2.4"/>
    </reaction>
</comment>
<dbReference type="HAMAP" id="MF_00983">
    <property type="entry name" value="PriA"/>
    <property type="match status" value="1"/>
</dbReference>
<dbReference type="FunFam" id="3.40.50.300:FF:000489">
    <property type="entry name" value="Primosome assembly protein PriA"/>
    <property type="match status" value="1"/>
</dbReference>
<dbReference type="Pfam" id="PF18074">
    <property type="entry name" value="PriA_C"/>
    <property type="match status" value="1"/>
</dbReference>
<dbReference type="NCBIfam" id="TIGR00595">
    <property type="entry name" value="priA"/>
    <property type="match status" value="1"/>
</dbReference>
<dbReference type="NCBIfam" id="NF004070">
    <property type="entry name" value="PRK05580.2-2"/>
    <property type="match status" value="1"/>
</dbReference>
<evidence type="ECO:0000313" key="15">
    <source>
        <dbReference type="EMBL" id="ATQ44513.1"/>
    </source>
</evidence>
<proteinExistence type="inferred from homology"/>
<dbReference type="Proteomes" id="UP000228945">
    <property type="component" value="Chromosome"/>
</dbReference>
<protein>
    <recommendedName>
        <fullName evidence="12">Replication restart protein PriA</fullName>
    </recommendedName>
    <alternativeName>
        <fullName evidence="12">ATP-dependent DNA helicase PriA</fullName>
        <ecNumber evidence="12">5.6.2.4</ecNumber>
    </alternativeName>
    <alternativeName>
        <fullName evidence="12">DNA 3'-5' helicase PriA</fullName>
    </alternativeName>
</protein>
<dbReference type="InterPro" id="IPR014001">
    <property type="entry name" value="Helicase_ATP-bd"/>
</dbReference>
<keyword evidence="10 12" id="KW-0413">Isomerase</keyword>
<feature type="binding site" evidence="12">
    <location>
        <position position="456"/>
    </location>
    <ligand>
        <name>Zn(2+)</name>
        <dbReference type="ChEBI" id="CHEBI:29105"/>
        <label>2</label>
    </ligand>
</feature>
<dbReference type="SUPFAM" id="SSF52540">
    <property type="entry name" value="P-loop containing nucleoside triphosphate hydrolases"/>
    <property type="match status" value="1"/>
</dbReference>
<dbReference type="GO" id="GO:0006270">
    <property type="term" value="P:DNA replication initiation"/>
    <property type="evidence" value="ECO:0007669"/>
    <property type="project" value="TreeGrafter"/>
</dbReference>
<sequence length="720" mass="77341">MTRIASILLPMPLPEAFDYAEPEGMELAIGDHVAVPLGPRTARGVVSALREGAGGNRPLKPVLEKLDDPALPEGTLRFVEWAARYSVDVPGQPLAMALRGLRAPRPKPARLLEATGQAPGRMTPAREKAIAAAAEGPLPPSDLAAKAGVSAGVIKGLVDEGALAVRLETPDIRFDDLDLASPGPVLNPGQRAAADVLVEMVHAGGFQSALLDGVTGSGKTEVYLEAVAAALAADPTAQVLVLLPEIALTQAVLTRFQARFGGMPAEWHSAVPPPRRRQVWEGVASGKARIVVGARSALFLPYANLKLIIVDEEHDGSFKQEEGFIYQARDLAVARAHLEKCAVVLASATPSLETLWNAGQGRYRWLRLAARHGASQLPDVELIDMRETPPETGRWLSPPLVRAMAETFERGEQTLLFLNRRGYAPLVLCRACGERMKAPDTDSWLVEHRYTGRLVCHLTGFSMPRPDKCPHCGAQDSLVSIGPGVERVEEEVRSLFPQARVAVFSSDTVFDAEGARTLVATMAAGEIDVLVATQAAAKGHDFPNLTLVGVVDADLGLRGGDLRAGERTFQLLAQASGRAGRRERPGRALLQTYAPEHAVMQALKDQDRDAFVEAEMMGRELAALPPFGRLAAIIVSGPDPAALETYVRNLASVAPNAEGVDIFGPADAPLALVRGRRRKRFLVRADRTVDLQGFLAAWRARARPPGQIRVTLDVDPYSFL</sequence>
<dbReference type="GO" id="GO:0016887">
    <property type="term" value="F:ATP hydrolysis activity"/>
    <property type="evidence" value="ECO:0007669"/>
    <property type="project" value="RHEA"/>
</dbReference>
<dbReference type="Gene3D" id="3.40.50.300">
    <property type="entry name" value="P-loop containing nucleotide triphosphate hydrolases"/>
    <property type="match status" value="2"/>
</dbReference>
<keyword evidence="16" id="KW-1185">Reference proteome</keyword>
<keyword evidence="4 12" id="KW-0547">Nucleotide-binding</keyword>
<dbReference type="InterPro" id="IPR027417">
    <property type="entry name" value="P-loop_NTPase"/>
</dbReference>
<feature type="binding site" evidence="12">
    <location>
        <position position="432"/>
    </location>
    <ligand>
        <name>Zn(2+)</name>
        <dbReference type="ChEBI" id="CHEBI:29105"/>
        <label>1</label>
    </ligand>
</feature>
<dbReference type="GO" id="GO:1990077">
    <property type="term" value="C:primosome complex"/>
    <property type="evidence" value="ECO:0007669"/>
    <property type="project" value="UniProtKB-UniRule"/>
</dbReference>
<dbReference type="PANTHER" id="PTHR30580:SF0">
    <property type="entry name" value="PRIMOSOMAL PROTEIN N"/>
    <property type="match status" value="1"/>
</dbReference>
<feature type="binding site" evidence="12">
    <location>
        <position position="429"/>
    </location>
    <ligand>
        <name>Zn(2+)</name>
        <dbReference type="ChEBI" id="CHEBI:29105"/>
        <label>1</label>
    </ligand>
</feature>
<feature type="binding site" evidence="12">
    <location>
        <position position="469"/>
    </location>
    <ligand>
        <name>Zn(2+)</name>
        <dbReference type="ChEBI" id="CHEBI:29105"/>
        <label>1</label>
    </ligand>
</feature>
<evidence type="ECO:0000259" key="13">
    <source>
        <dbReference type="PROSITE" id="PS51192"/>
    </source>
</evidence>
<comment type="function">
    <text evidence="12">Initiates the restart of stalled replication forks, which reloads the replicative helicase on sites other than the origin of replication. Recognizes and binds to abandoned replication forks and remodels them to uncover a helicase loading site. Promotes assembly of the primosome at these replication forks.</text>
</comment>
<keyword evidence="7 12" id="KW-0862">Zinc</keyword>
<dbReference type="PROSITE" id="PS51192">
    <property type="entry name" value="HELICASE_ATP_BIND_1"/>
    <property type="match status" value="1"/>
</dbReference>
<organism evidence="15 16">
    <name type="scientific">Caulobacter mirabilis</name>
    <dbReference type="NCBI Taxonomy" id="69666"/>
    <lineage>
        <taxon>Bacteria</taxon>
        <taxon>Pseudomonadati</taxon>
        <taxon>Pseudomonadota</taxon>
        <taxon>Alphaproteobacteria</taxon>
        <taxon>Caulobacterales</taxon>
        <taxon>Caulobacteraceae</taxon>
        <taxon>Caulobacter</taxon>
    </lineage>
</organism>
<dbReference type="GO" id="GO:0043138">
    <property type="term" value="F:3'-5' DNA helicase activity"/>
    <property type="evidence" value="ECO:0007669"/>
    <property type="project" value="UniProtKB-EC"/>
</dbReference>
<evidence type="ECO:0000256" key="8">
    <source>
        <dbReference type="ARBA" id="ARBA00022840"/>
    </source>
</evidence>
<dbReference type="GO" id="GO:0003677">
    <property type="term" value="F:DNA binding"/>
    <property type="evidence" value="ECO:0007669"/>
    <property type="project" value="UniProtKB-UniRule"/>
</dbReference>
<feature type="domain" description="Helicase C-terminal" evidence="14">
    <location>
        <begin position="464"/>
        <end position="622"/>
    </location>
</feature>
<comment type="similarity">
    <text evidence="12">Belongs to the helicase family. PriA subfamily.</text>
</comment>
<keyword evidence="9 12" id="KW-0238">DNA-binding</keyword>
<dbReference type="GO" id="GO:0008270">
    <property type="term" value="F:zinc ion binding"/>
    <property type="evidence" value="ECO:0007669"/>
    <property type="project" value="UniProtKB-UniRule"/>
</dbReference>
<dbReference type="AlphaFoldDB" id="A0A2D2B2N8"/>
<keyword evidence="6 12" id="KW-0347">Helicase</keyword>
<dbReference type="SMART" id="SM00490">
    <property type="entry name" value="HELICc"/>
    <property type="match status" value="1"/>
</dbReference>
<dbReference type="Pfam" id="PF17764">
    <property type="entry name" value="PriA_3primeBD"/>
    <property type="match status" value="1"/>
</dbReference>
<evidence type="ECO:0000256" key="7">
    <source>
        <dbReference type="ARBA" id="ARBA00022833"/>
    </source>
</evidence>
<dbReference type="InterPro" id="IPR011545">
    <property type="entry name" value="DEAD/DEAH_box_helicase_dom"/>
</dbReference>
<dbReference type="OrthoDB" id="9759544at2"/>
<evidence type="ECO:0000313" key="16">
    <source>
        <dbReference type="Proteomes" id="UP000228945"/>
    </source>
</evidence>
<dbReference type="KEGG" id="cmb:CSW64_20045"/>
<dbReference type="PROSITE" id="PS51194">
    <property type="entry name" value="HELICASE_CTER"/>
    <property type="match status" value="1"/>
</dbReference>
<dbReference type="SMART" id="SM00487">
    <property type="entry name" value="DEXDc"/>
    <property type="match status" value="1"/>
</dbReference>
<dbReference type="GO" id="GO:0006269">
    <property type="term" value="P:DNA replication, synthesis of primer"/>
    <property type="evidence" value="ECO:0007669"/>
    <property type="project" value="UniProtKB-KW"/>
</dbReference>
<evidence type="ECO:0000256" key="9">
    <source>
        <dbReference type="ARBA" id="ARBA00023125"/>
    </source>
</evidence>
<keyword evidence="5 12" id="KW-0378">Hydrolase</keyword>
<reference evidence="15 16" key="1">
    <citation type="submission" date="2017-10" db="EMBL/GenBank/DDBJ databases">
        <title>Genome sequence of Caulobacter mirabilis FWC38.</title>
        <authorList>
            <person name="Fiebig A."/>
            <person name="Crosson S."/>
        </authorList>
    </citation>
    <scope>NUCLEOTIDE SEQUENCE [LARGE SCALE GENOMIC DNA]</scope>
    <source>
        <strain evidence="15 16">FWC 38</strain>
    </source>
</reference>
<dbReference type="Pfam" id="PF00270">
    <property type="entry name" value="DEAD"/>
    <property type="match status" value="1"/>
</dbReference>
<dbReference type="GO" id="GO:0006302">
    <property type="term" value="P:double-strand break repair"/>
    <property type="evidence" value="ECO:0007669"/>
    <property type="project" value="InterPro"/>
</dbReference>
<feature type="domain" description="Helicase ATP-binding" evidence="13">
    <location>
        <begin position="200"/>
        <end position="368"/>
    </location>
</feature>
<accession>A0A2D2B2N8</accession>
<evidence type="ECO:0000256" key="4">
    <source>
        <dbReference type="ARBA" id="ARBA00022741"/>
    </source>
</evidence>
<dbReference type="EMBL" id="CP024201">
    <property type="protein sequence ID" value="ATQ44513.1"/>
    <property type="molecule type" value="Genomic_DNA"/>
</dbReference>
<evidence type="ECO:0000256" key="10">
    <source>
        <dbReference type="ARBA" id="ARBA00023235"/>
    </source>
</evidence>
<name>A0A2D2B2N8_9CAUL</name>
<dbReference type="EC" id="5.6.2.4" evidence="12"/>
<feature type="binding site" evidence="12">
    <location>
        <position position="472"/>
    </location>
    <ligand>
        <name>Zn(2+)</name>
        <dbReference type="ChEBI" id="CHEBI:29105"/>
        <label>1</label>
    </ligand>
</feature>
<keyword evidence="2 12" id="KW-0235">DNA replication</keyword>
<evidence type="ECO:0000256" key="2">
    <source>
        <dbReference type="ARBA" id="ARBA00022705"/>
    </source>
</evidence>
<evidence type="ECO:0000256" key="3">
    <source>
        <dbReference type="ARBA" id="ARBA00022723"/>
    </source>
</evidence>
<dbReference type="RefSeq" id="WP_099623761.1">
    <property type="nucleotide sequence ID" value="NZ_CP024201.1"/>
</dbReference>
<comment type="caution">
    <text evidence="12">Lacks conserved residue(s) required for the propagation of feature annotation.</text>
</comment>
<dbReference type="InterPro" id="IPR005259">
    <property type="entry name" value="PriA"/>
</dbReference>
<evidence type="ECO:0000256" key="12">
    <source>
        <dbReference type="HAMAP-Rule" id="MF_00983"/>
    </source>
</evidence>
<keyword evidence="1 12" id="KW-0639">Primosome</keyword>
<dbReference type="InterPro" id="IPR041222">
    <property type="entry name" value="PriA_3primeBD"/>
</dbReference>
<comment type="catalytic activity">
    <reaction evidence="12">
        <text>Couples ATP hydrolysis with the unwinding of duplex DNA by translocating in the 3'-5' direction.</text>
        <dbReference type="EC" id="5.6.2.4"/>
    </reaction>
</comment>
<dbReference type="PANTHER" id="PTHR30580">
    <property type="entry name" value="PRIMOSOMAL PROTEIN N"/>
    <property type="match status" value="1"/>
</dbReference>
<keyword evidence="8 12" id="KW-0067">ATP-binding</keyword>
<comment type="subunit">
    <text evidence="12">Component of the replication restart primosome.</text>
</comment>
<evidence type="ECO:0000256" key="11">
    <source>
        <dbReference type="ARBA" id="ARBA00048988"/>
    </source>
</evidence>
<dbReference type="InterPro" id="IPR001650">
    <property type="entry name" value="Helicase_C-like"/>
</dbReference>
<evidence type="ECO:0000259" key="14">
    <source>
        <dbReference type="PROSITE" id="PS51194"/>
    </source>
</evidence>
<dbReference type="Gene3D" id="3.40.1440.60">
    <property type="entry name" value="PriA, 3(prime) DNA-binding domain"/>
    <property type="match status" value="1"/>
</dbReference>
<evidence type="ECO:0000256" key="5">
    <source>
        <dbReference type="ARBA" id="ARBA00022801"/>
    </source>
</evidence>
<evidence type="ECO:0000256" key="6">
    <source>
        <dbReference type="ARBA" id="ARBA00022806"/>
    </source>
</evidence>
<keyword evidence="3 12" id="KW-0479">Metal-binding</keyword>
<gene>
    <name evidence="12" type="primary">priA</name>
    <name evidence="15" type="ORF">CSW64_20045</name>
</gene>